<evidence type="ECO:0000256" key="1">
    <source>
        <dbReference type="SAM" id="MobiDB-lite"/>
    </source>
</evidence>
<reference evidence="2" key="1">
    <citation type="submission" date="2020-04" db="EMBL/GenBank/DDBJ databases">
        <authorList>
            <person name="Chiriac C."/>
            <person name="Salcher M."/>
            <person name="Ghai R."/>
            <person name="Kavagutti S V."/>
        </authorList>
    </citation>
    <scope>NUCLEOTIDE SEQUENCE</scope>
</reference>
<dbReference type="EMBL" id="LR796666">
    <property type="protein sequence ID" value="CAB4158222.1"/>
    <property type="molecule type" value="Genomic_DNA"/>
</dbReference>
<gene>
    <name evidence="2" type="ORF">UFOVP429_77</name>
    <name evidence="3" type="ORF">UFOVP696_90</name>
</gene>
<organism evidence="2">
    <name type="scientific">uncultured Caudovirales phage</name>
    <dbReference type="NCBI Taxonomy" id="2100421"/>
    <lineage>
        <taxon>Viruses</taxon>
        <taxon>Duplodnaviria</taxon>
        <taxon>Heunggongvirae</taxon>
        <taxon>Uroviricota</taxon>
        <taxon>Caudoviricetes</taxon>
        <taxon>Peduoviridae</taxon>
        <taxon>Maltschvirus</taxon>
        <taxon>Maltschvirus maltsch</taxon>
    </lineage>
</organism>
<dbReference type="EMBL" id="LR796484">
    <property type="protein sequence ID" value="CAB4148019.1"/>
    <property type="molecule type" value="Genomic_DNA"/>
</dbReference>
<accession>A0A6J5MWH3</accession>
<name>A0A6J5MWH3_9CAUD</name>
<evidence type="ECO:0000313" key="3">
    <source>
        <dbReference type="EMBL" id="CAB4158222.1"/>
    </source>
</evidence>
<protein>
    <submittedName>
        <fullName evidence="2">Uncharacterized protein</fullName>
    </submittedName>
</protein>
<sequence>MTPQEIIPEPNWLPHTDPNAIPYEDDEDDEEDYDYEDDNDDDSDDDPGFGFVPAVN</sequence>
<feature type="region of interest" description="Disordered" evidence="1">
    <location>
        <begin position="1"/>
        <end position="56"/>
    </location>
</feature>
<evidence type="ECO:0000313" key="2">
    <source>
        <dbReference type="EMBL" id="CAB4148019.1"/>
    </source>
</evidence>
<feature type="compositionally biased region" description="Acidic residues" evidence="1">
    <location>
        <begin position="23"/>
        <end position="47"/>
    </location>
</feature>
<proteinExistence type="predicted"/>